<reference evidence="1" key="1">
    <citation type="submission" date="2006-10" db="EMBL/GenBank/DDBJ databases">
        <authorList>
            <person name="Amadeo P."/>
            <person name="Zhao Q."/>
            <person name="Wortman J."/>
            <person name="Fraser-Liggett C."/>
            <person name="Carlton J."/>
        </authorList>
    </citation>
    <scope>NUCLEOTIDE SEQUENCE</scope>
    <source>
        <strain evidence="1">G3</strain>
    </source>
</reference>
<dbReference type="AlphaFoldDB" id="A2FPL7"/>
<protein>
    <submittedName>
        <fullName evidence="1">Uncharacterized protein</fullName>
    </submittedName>
</protein>
<evidence type="ECO:0000313" key="2">
    <source>
        <dbReference type="Proteomes" id="UP000001542"/>
    </source>
</evidence>
<dbReference type="EMBL" id="DS113928">
    <property type="protein sequence ID" value="EAX93141.1"/>
    <property type="molecule type" value="Genomic_DNA"/>
</dbReference>
<keyword evidence="2" id="KW-1185">Reference proteome</keyword>
<reference evidence="1" key="2">
    <citation type="journal article" date="2007" name="Science">
        <title>Draft genome sequence of the sexually transmitted pathogen Trichomonas vaginalis.</title>
        <authorList>
            <person name="Carlton J.M."/>
            <person name="Hirt R.P."/>
            <person name="Silva J.C."/>
            <person name="Delcher A.L."/>
            <person name="Schatz M."/>
            <person name="Zhao Q."/>
            <person name="Wortman J.R."/>
            <person name="Bidwell S.L."/>
            <person name="Alsmark U.C.M."/>
            <person name="Besteiro S."/>
            <person name="Sicheritz-Ponten T."/>
            <person name="Noel C.J."/>
            <person name="Dacks J.B."/>
            <person name="Foster P.G."/>
            <person name="Simillion C."/>
            <person name="Van de Peer Y."/>
            <person name="Miranda-Saavedra D."/>
            <person name="Barton G.J."/>
            <person name="Westrop G.D."/>
            <person name="Mueller S."/>
            <person name="Dessi D."/>
            <person name="Fiori P.L."/>
            <person name="Ren Q."/>
            <person name="Paulsen I."/>
            <person name="Zhang H."/>
            <person name="Bastida-Corcuera F.D."/>
            <person name="Simoes-Barbosa A."/>
            <person name="Brown M.T."/>
            <person name="Hayes R.D."/>
            <person name="Mukherjee M."/>
            <person name="Okumura C.Y."/>
            <person name="Schneider R."/>
            <person name="Smith A.J."/>
            <person name="Vanacova S."/>
            <person name="Villalvazo M."/>
            <person name="Haas B.J."/>
            <person name="Pertea M."/>
            <person name="Feldblyum T.V."/>
            <person name="Utterback T.R."/>
            <person name="Shu C.L."/>
            <person name="Osoegawa K."/>
            <person name="de Jong P.J."/>
            <person name="Hrdy I."/>
            <person name="Horvathova L."/>
            <person name="Zubacova Z."/>
            <person name="Dolezal P."/>
            <person name="Malik S.B."/>
            <person name="Logsdon J.M. Jr."/>
            <person name="Henze K."/>
            <person name="Gupta A."/>
            <person name="Wang C.C."/>
            <person name="Dunne R.L."/>
            <person name="Upcroft J.A."/>
            <person name="Upcroft P."/>
            <person name="White O."/>
            <person name="Salzberg S.L."/>
            <person name="Tang P."/>
            <person name="Chiu C.-H."/>
            <person name="Lee Y.-S."/>
            <person name="Embley T.M."/>
            <person name="Coombs G.H."/>
            <person name="Mottram J.C."/>
            <person name="Tachezy J."/>
            <person name="Fraser-Liggett C.M."/>
            <person name="Johnson P.J."/>
        </authorList>
    </citation>
    <scope>NUCLEOTIDE SEQUENCE [LARGE SCALE GENOMIC DNA]</scope>
    <source>
        <strain evidence="1">G3</strain>
    </source>
</reference>
<dbReference type="Proteomes" id="UP000001542">
    <property type="component" value="Unassembled WGS sequence"/>
</dbReference>
<gene>
    <name evidence="1" type="ORF">TVAG_302810</name>
</gene>
<evidence type="ECO:0000313" key="1">
    <source>
        <dbReference type="EMBL" id="EAX93141.1"/>
    </source>
</evidence>
<dbReference type="KEGG" id="tva:4750859"/>
<accession>A2FPL7</accession>
<sequence length="792" mass="91034">MIVANKVTVDPSTLNSLNHIYANQVQLNVNSTSSFPDLNNTVSIHTINETGYLLCLMRIYDTEGLTVLHQTNQIMITGSRGSIILCKFSSVYLNIHFRNCSLNLFTNQFSDLAHLALEYYISDSTCKVNNFYYDEIYFSSIHLKNSSLVLDCDFCPYNTSIYEASSITLPRNITKMTELHVEEELILNPLNENSQISLRILKPKNVLTSSQFLSILTEKFEIDRENVNITNIAVSVLENFIVELVGDADIEELMFKKQAKIKWNVNFDKRPKIYTERINNTKDQVIDIHSFNSSIYNNRTKFSSIIYQQIVLFSSTKPAPESFSLNYVDGDLPISTIIQNINIFDGQKYIYGLSINDYPTKFYPEVYLDEYSFDNPENRNYLLNYADAQNHSYFTSNITRKLYIRSSNSMDYTFDVYNFSSKFDLFYGSKETNKLVMKFNKDTNKCLNSLFAEQGVLKIVSDSEEDIKLSLDYLSLDQLKEFSISENSKIHFTTINNLKAGIDLLKYLKYDYVKNFQLQIIGYQFSLRVFEDGFSITKLNMNETIYFYNNKMENFVIYITDHQQMTLSCDKSNPKPVKLRYIDTVTDITVKLIGKFPEDFKNNLMELPKGISVRLSVESEYIPIDISDCAYASVDKTNNITFTTLPPARFSKSAKIAVLNSMVTLYMKNMILSNHSEMEFISTMRGSKSQFIIEELNVEESSSVSISSCMISSTINIKKNSSISFLNSNISTSIMNVELEPENTNCIIDIKTTTDIVEPPEQINIKILLPKIMGKRTMKWTQEFANNVLSDK</sequence>
<organism evidence="1 2">
    <name type="scientific">Trichomonas vaginalis (strain ATCC PRA-98 / G3)</name>
    <dbReference type="NCBI Taxonomy" id="412133"/>
    <lineage>
        <taxon>Eukaryota</taxon>
        <taxon>Metamonada</taxon>
        <taxon>Parabasalia</taxon>
        <taxon>Trichomonadida</taxon>
        <taxon>Trichomonadidae</taxon>
        <taxon>Trichomonas</taxon>
    </lineage>
</organism>
<dbReference type="InParanoid" id="A2FPL7"/>
<dbReference type="RefSeq" id="XP_001306071.1">
    <property type="nucleotide sequence ID" value="XM_001306070.1"/>
</dbReference>
<dbReference type="VEuPathDB" id="TrichDB:TVAGG3_0880310"/>
<proteinExistence type="predicted"/>
<name>A2FPL7_TRIV3</name>
<dbReference type="VEuPathDB" id="TrichDB:TVAG_302810"/>